<accession>A0A7S1PH70</accession>
<evidence type="ECO:0000313" key="3">
    <source>
        <dbReference type="EMBL" id="CAD9084188.1"/>
    </source>
</evidence>
<keyword evidence="2" id="KW-1133">Transmembrane helix</keyword>
<keyword evidence="2" id="KW-0472">Membrane</keyword>
<gene>
    <name evidence="3" type="ORF">PCOS0759_LOCUS7442</name>
</gene>
<feature type="region of interest" description="Disordered" evidence="1">
    <location>
        <begin position="19"/>
        <end position="50"/>
    </location>
</feature>
<evidence type="ECO:0000256" key="1">
    <source>
        <dbReference type="SAM" id="MobiDB-lite"/>
    </source>
</evidence>
<dbReference type="EMBL" id="HBGD01009024">
    <property type="protein sequence ID" value="CAD9084188.1"/>
    <property type="molecule type" value="Transcribed_RNA"/>
</dbReference>
<keyword evidence="2" id="KW-0812">Transmembrane</keyword>
<feature type="transmembrane region" description="Helical" evidence="2">
    <location>
        <begin position="136"/>
        <end position="162"/>
    </location>
</feature>
<evidence type="ECO:0000256" key="2">
    <source>
        <dbReference type="SAM" id="Phobius"/>
    </source>
</evidence>
<feature type="transmembrane region" description="Helical" evidence="2">
    <location>
        <begin position="98"/>
        <end position="115"/>
    </location>
</feature>
<name>A0A7S1PH70_9EUKA</name>
<protein>
    <submittedName>
        <fullName evidence="3">Uncharacterized protein</fullName>
    </submittedName>
</protein>
<organism evidence="3">
    <name type="scientific">Percolomonas cosmopolitus</name>
    <dbReference type="NCBI Taxonomy" id="63605"/>
    <lineage>
        <taxon>Eukaryota</taxon>
        <taxon>Discoba</taxon>
        <taxon>Heterolobosea</taxon>
        <taxon>Tetramitia</taxon>
        <taxon>Eutetramitia</taxon>
        <taxon>Percolomonadidae</taxon>
        <taxon>Percolomonas</taxon>
    </lineage>
</organism>
<feature type="compositionally biased region" description="Low complexity" evidence="1">
    <location>
        <begin position="21"/>
        <end position="50"/>
    </location>
</feature>
<proteinExistence type="predicted"/>
<reference evidence="3" key="1">
    <citation type="submission" date="2021-01" db="EMBL/GenBank/DDBJ databases">
        <authorList>
            <person name="Corre E."/>
            <person name="Pelletier E."/>
            <person name="Niang G."/>
            <person name="Scheremetjew M."/>
            <person name="Finn R."/>
            <person name="Kale V."/>
            <person name="Holt S."/>
            <person name="Cochrane G."/>
            <person name="Meng A."/>
            <person name="Brown T."/>
            <person name="Cohen L."/>
        </authorList>
    </citation>
    <scope>NUCLEOTIDE SEQUENCE</scope>
    <source>
        <strain evidence="3">WS</strain>
    </source>
</reference>
<sequence>METQANYSDLLKELKERDEVSSFGASAQNGGSSSSSASQNDSASPQQSSYNNNQSQFHFQPYTQTITHLTTQQKLHILFMQLGVLVLGPASLFVGRAYGIFCLLALVVNGLIAYRKSNSIKAFFTVTLQTEERAHYMVLAMIMLVGPFSVLFVALMMIMALFDVLDYAPSVFASNPLYVAKVQPLMAKINANRTQMFTTRIPMIELMICLSSIVELRVVRIFVMMNFLVMRYLNSHNLQITVGGLMRVVEKYSERVPFVHRALLVVKKYVGTYVDKLRMANEHLKQM</sequence>
<feature type="transmembrane region" description="Helical" evidence="2">
    <location>
        <begin position="203"/>
        <end position="223"/>
    </location>
</feature>
<dbReference type="AlphaFoldDB" id="A0A7S1PH70"/>